<reference evidence="1 2" key="1">
    <citation type="journal article" date="2021" name="BMC Biol.">
        <title>Horizontally acquired antibacterial genes associated with adaptive radiation of ladybird beetles.</title>
        <authorList>
            <person name="Li H.S."/>
            <person name="Tang X.F."/>
            <person name="Huang Y.H."/>
            <person name="Xu Z.Y."/>
            <person name="Chen M.L."/>
            <person name="Du X.Y."/>
            <person name="Qiu B.Y."/>
            <person name="Chen P.T."/>
            <person name="Zhang W."/>
            <person name="Slipinski A."/>
            <person name="Escalona H.E."/>
            <person name="Waterhouse R.M."/>
            <person name="Zwick A."/>
            <person name="Pang H."/>
        </authorList>
    </citation>
    <scope>NUCLEOTIDE SEQUENCE [LARGE SCALE GENOMIC DNA]</scope>
    <source>
        <strain evidence="1">SYSU2018</strain>
    </source>
</reference>
<dbReference type="Proteomes" id="UP001516400">
    <property type="component" value="Unassembled WGS sequence"/>
</dbReference>
<proteinExistence type="predicted"/>
<dbReference type="EMBL" id="JABFTP020000103">
    <property type="protein sequence ID" value="KAL3278216.1"/>
    <property type="molecule type" value="Genomic_DNA"/>
</dbReference>
<organism evidence="1 2">
    <name type="scientific">Cryptolaemus montrouzieri</name>
    <dbReference type="NCBI Taxonomy" id="559131"/>
    <lineage>
        <taxon>Eukaryota</taxon>
        <taxon>Metazoa</taxon>
        <taxon>Ecdysozoa</taxon>
        <taxon>Arthropoda</taxon>
        <taxon>Hexapoda</taxon>
        <taxon>Insecta</taxon>
        <taxon>Pterygota</taxon>
        <taxon>Neoptera</taxon>
        <taxon>Endopterygota</taxon>
        <taxon>Coleoptera</taxon>
        <taxon>Polyphaga</taxon>
        <taxon>Cucujiformia</taxon>
        <taxon>Coccinelloidea</taxon>
        <taxon>Coccinellidae</taxon>
        <taxon>Scymninae</taxon>
        <taxon>Scymnini</taxon>
        <taxon>Cryptolaemus</taxon>
    </lineage>
</organism>
<evidence type="ECO:0000313" key="2">
    <source>
        <dbReference type="Proteomes" id="UP001516400"/>
    </source>
</evidence>
<gene>
    <name evidence="1" type="ORF">HHI36_013555</name>
</gene>
<sequence>MCRKERTQPRWLIGFFCGAFVDDPNTPTNGGDSSSPADDAPNEADLDKKYFLLWSLMKHSLSVITTKLDMMGNDVESKLAGVNSRLGNNESKISEMADRVTLLENSGGSHSCNSETFFNELRELQL</sequence>
<name>A0ABD2NIV2_9CUCU</name>
<comment type="caution">
    <text evidence="1">The sequence shown here is derived from an EMBL/GenBank/DDBJ whole genome shotgun (WGS) entry which is preliminary data.</text>
</comment>
<evidence type="ECO:0000313" key="1">
    <source>
        <dbReference type="EMBL" id="KAL3278216.1"/>
    </source>
</evidence>
<dbReference type="AlphaFoldDB" id="A0ABD2NIV2"/>
<keyword evidence="2" id="KW-1185">Reference proteome</keyword>
<accession>A0ABD2NIV2</accession>
<protein>
    <submittedName>
        <fullName evidence="1">Uncharacterized protein</fullName>
    </submittedName>
</protein>